<evidence type="ECO:0000313" key="2">
    <source>
        <dbReference type="Proteomes" id="UP000016932"/>
    </source>
</evidence>
<reference evidence="1 2" key="1">
    <citation type="journal article" date="2012" name="PLoS Pathog.">
        <title>Diverse lifestyles and strategies of plant pathogenesis encoded in the genomes of eighteen Dothideomycetes fungi.</title>
        <authorList>
            <person name="Ohm R.A."/>
            <person name="Feau N."/>
            <person name="Henrissat B."/>
            <person name="Schoch C.L."/>
            <person name="Horwitz B.A."/>
            <person name="Barry K.W."/>
            <person name="Condon B.J."/>
            <person name="Copeland A.C."/>
            <person name="Dhillon B."/>
            <person name="Glaser F."/>
            <person name="Hesse C.N."/>
            <person name="Kosti I."/>
            <person name="LaButti K."/>
            <person name="Lindquist E.A."/>
            <person name="Lucas S."/>
            <person name="Salamov A.A."/>
            <person name="Bradshaw R.E."/>
            <person name="Ciuffetti L."/>
            <person name="Hamelin R.C."/>
            <person name="Kema G.H.J."/>
            <person name="Lawrence C."/>
            <person name="Scott J.A."/>
            <person name="Spatafora J.W."/>
            <person name="Turgeon B.G."/>
            <person name="de Wit P.J.G.M."/>
            <person name="Zhong S."/>
            <person name="Goodwin S.B."/>
            <person name="Grigoriev I.V."/>
        </authorList>
    </citation>
    <scope>NUCLEOTIDE SEQUENCE [LARGE SCALE GENOMIC DNA]</scope>
    <source>
        <strain evidence="1 2">CIRAD86</strain>
    </source>
</reference>
<dbReference type="EMBL" id="KB446562">
    <property type="protein sequence ID" value="EME79354.1"/>
    <property type="molecule type" value="Genomic_DNA"/>
</dbReference>
<organism evidence="1 2">
    <name type="scientific">Pseudocercospora fijiensis (strain CIRAD86)</name>
    <name type="common">Black leaf streak disease fungus</name>
    <name type="synonym">Mycosphaerella fijiensis</name>
    <dbReference type="NCBI Taxonomy" id="383855"/>
    <lineage>
        <taxon>Eukaryota</taxon>
        <taxon>Fungi</taxon>
        <taxon>Dikarya</taxon>
        <taxon>Ascomycota</taxon>
        <taxon>Pezizomycotina</taxon>
        <taxon>Dothideomycetes</taxon>
        <taxon>Dothideomycetidae</taxon>
        <taxon>Mycosphaerellales</taxon>
        <taxon>Mycosphaerellaceae</taxon>
        <taxon>Pseudocercospora</taxon>
    </lineage>
</organism>
<accession>M2ZJS5</accession>
<keyword evidence="2" id="KW-1185">Reference proteome</keyword>
<dbReference type="HOGENOM" id="CLU_3143651_0_0_1"/>
<dbReference type="Proteomes" id="UP000016932">
    <property type="component" value="Unassembled WGS sequence"/>
</dbReference>
<proteinExistence type="predicted"/>
<sequence length="49" mass="5546">MSSKGHEMRSSLLIDLFTGYWGYGWFHSFIISCQRPDVVNCAPLPPMIG</sequence>
<dbReference type="VEuPathDB" id="FungiDB:MYCFIDRAFT_177959"/>
<dbReference type="GeneID" id="19333868"/>
<dbReference type="KEGG" id="pfj:MYCFIDRAFT_177959"/>
<evidence type="ECO:0000313" key="1">
    <source>
        <dbReference type="EMBL" id="EME79354.1"/>
    </source>
</evidence>
<protein>
    <submittedName>
        <fullName evidence="1">Uncharacterized protein</fullName>
    </submittedName>
</protein>
<gene>
    <name evidence="1" type="ORF">MYCFIDRAFT_177959</name>
</gene>
<dbReference type="PROSITE" id="PS51257">
    <property type="entry name" value="PROKAR_LIPOPROTEIN"/>
    <property type="match status" value="1"/>
</dbReference>
<dbReference type="RefSeq" id="XP_007930091.1">
    <property type="nucleotide sequence ID" value="XM_007931900.1"/>
</dbReference>
<dbReference type="AlphaFoldDB" id="M2ZJS5"/>
<name>M2ZJS5_PSEFD</name>